<evidence type="ECO:0000313" key="4">
    <source>
        <dbReference type="EMBL" id="TFK40275.1"/>
    </source>
</evidence>
<evidence type="ECO:0000313" key="5">
    <source>
        <dbReference type="Proteomes" id="UP000308652"/>
    </source>
</evidence>
<feature type="transmembrane region" description="Helical" evidence="3">
    <location>
        <begin position="6"/>
        <end position="27"/>
    </location>
</feature>
<dbReference type="PANTHER" id="PTHR33365:SF4">
    <property type="entry name" value="CYCLOCHLOROTINE BIOSYNTHESIS PROTEIN O"/>
    <property type="match status" value="1"/>
</dbReference>
<sequence length="190" mass="21871">MVSQNLFSYLLLLASVVNVAIVSTHLFRSHNSPLMREPYSYKGHDFPETLPLDQLTMGQVSLTVEESERYPLLGNDSDANWYSLTSAGWGYTRLGPEDRVFMVTIFHELHCMRMLNFALGDWASTEHVHHCLNYFRQAILCSADLTLEPGDFAERDFAVDRIGSTHSCRDWTSAYDTMEVRWDHWMQVGL</sequence>
<comment type="pathway">
    <text evidence="1">Mycotoxin biosynthesis.</text>
</comment>
<evidence type="ECO:0000256" key="1">
    <source>
        <dbReference type="ARBA" id="ARBA00004685"/>
    </source>
</evidence>
<dbReference type="OrthoDB" id="3687641at2759"/>
<gene>
    <name evidence="4" type="ORF">BDQ12DRAFT_697672</name>
</gene>
<keyword evidence="3" id="KW-1133">Transmembrane helix</keyword>
<dbReference type="InterPro" id="IPR021765">
    <property type="entry name" value="UstYa-like"/>
</dbReference>
<name>A0A5C3M6K2_9AGAR</name>
<evidence type="ECO:0008006" key="6">
    <source>
        <dbReference type="Google" id="ProtNLM"/>
    </source>
</evidence>
<keyword evidence="3" id="KW-0812">Transmembrane</keyword>
<organism evidence="4 5">
    <name type="scientific">Crucibulum laeve</name>
    <dbReference type="NCBI Taxonomy" id="68775"/>
    <lineage>
        <taxon>Eukaryota</taxon>
        <taxon>Fungi</taxon>
        <taxon>Dikarya</taxon>
        <taxon>Basidiomycota</taxon>
        <taxon>Agaricomycotina</taxon>
        <taxon>Agaricomycetes</taxon>
        <taxon>Agaricomycetidae</taxon>
        <taxon>Agaricales</taxon>
        <taxon>Agaricineae</taxon>
        <taxon>Nidulariaceae</taxon>
        <taxon>Crucibulum</taxon>
    </lineage>
</organism>
<proteinExistence type="inferred from homology"/>
<dbReference type="AlphaFoldDB" id="A0A5C3M6K2"/>
<comment type="similarity">
    <text evidence="2">Belongs to the ustYa family.</text>
</comment>
<dbReference type="Proteomes" id="UP000308652">
    <property type="component" value="Unassembled WGS sequence"/>
</dbReference>
<dbReference type="EMBL" id="ML213597">
    <property type="protein sequence ID" value="TFK40275.1"/>
    <property type="molecule type" value="Genomic_DNA"/>
</dbReference>
<evidence type="ECO:0000256" key="3">
    <source>
        <dbReference type="SAM" id="Phobius"/>
    </source>
</evidence>
<keyword evidence="5" id="KW-1185">Reference proteome</keyword>
<dbReference type="GO" id="GO:0043386">
    <property type="term" value="P:mycotoxin biosynthetic process"/>
    <property type="evidence" value="ECO:0007669"/>
    <property type="project" value="InterPro"/>
</dbReference>
<protein>
    <recommendedName>
        <fullName evidence="6">Oxidase ustYa</fullName>
    </recommendedName>
</protein>
<keyword evidence="3" id="KW-0472">Membrane</keyword>
<dbReference type="Pfam" id="PF11807">
    <property type="entry name" value="UstYa"/>
    <property type="match status" value="1"/>
</dbReference>
<dbReference type="PANTHER" id="PTHR33365">
    <property type="entry name" value="YALI0B05434P"/>
    <property type="match status" value="1"/>
</dbReference>
<accession>A0A5C3M6K2</accession>
<evidence type="ECO:0000256" key="2">
    <source>
        <dbReference type="ARBA" id="ARBA00035112"/>
    </source>
</evidence>
<reference evidence="4 5" key="1">
    <citation type="journal article" date="2019" name="Nat. Ecol. Evol.">
        <title>Megaphylogeny resolves global patterns of mushroom evolution.</title>
        <authorList>
            <person name="Varga T."/>
            <person name="Krizsan K."/>
            <person name="Foldi C."/>
            <person name="Dima B."/>
            <person name="Sanchez-Garcia M."/>
            <person name="Sanchez-Ramirez S."/>
            <person name="Szollosi G.J."/>
            <person name="Szarkandi J.G."/>
            <person name="Papp V."/>
            <person name="Albert L."/>
            <person name="Andreopoulos W."/>
            <person name="Angelini C."/>
            <person name="Antonin V."/>
            <person name="Barry K.W."/>
            <person name="Bougher N.L."/>
            <person name="Buchanan P."/>
            <person name="Buyck B."/>
            <person name="Bense V."/>
            <person name="Catcheside P."/>
            <person name="Chovatia M."/>
            <person name="Cooper J."/>
            <person name="Damon W."/>
            <person name="Desjardin D."/>
            <person name="Finy P."/>
            <person name="Geml J."/>
            <person name="Haridas S."/>
            <person name="Hughes K."/>
            <person name="Justo A."/>
            <person name="Karasinski D."/>
            <person name="Kautmanova I."/>
            <person name="Kiss B."/>
            <person name="Kocsube S."/>
            <person name="Kotiranta H."/>
            <person name="LaButti K.M."/>
            <person name="Lechner B.E."/>
            <person name="Liimatainen K."/>
            <person name="Lipzen A."/>
            <person name="Lukacs Z."/>
            <person name="Mihaltcheva S."/>
            <person name="Morgado L.N."/>
            <person name="Niskanen T."/>
            <person name="Noordeloos M.E."/>
            <person name="Ohm R.A."/>
            <person name="Ortiz-Santana B."/>
            <person name="Ovrebo C."/>
            <person name="Racz N."/>
            <person name="Riley R."/>
            <person name="Savchenko A."/>
            <person name="Shiryaev A."/>
            <person name="Soop K."/>
            <person name="Spirin V."/>
            <person name="Szebenyi C."/>
            <person name="Tomsovsky M."/>
            <person name="Tulloss R.E."/>
            <person name="Uehling J."/>
            <person name="Grigoriev I.V."/>
            <person name="Vagvolgyi C."/>
            <person name="Papp T."/>
            <person name="Martin F.M."/>
            <person name="Miettinen O."/>
            <person name="Hibbett D.S."/>
            <person name="Nagy L.G."/>
        </authorList>
    </citation>
    <scope>NUCLEOTIDE SEQUENCE [LARGE SCALE GENOMIC DNA]</scope>
    <source>
        <strain evidence="4 5">CBS 166.37</strain>
    </source>
</reference>